<proteinExistence type="inferred from homology"/>
<feature type="non-terminal residue" evidence="8">
    <location>
        <position position="1"/>
    </location>
</feature>
<keyword evidence="2 6" id="KW-0560">Oxidoreductase</keyword>
<dbReference type="InterPro" id="IPR029510">
    <property type="entry name" value="Ald_DH_CS_GLU"/>
</dbReference>
<evidence type="ECO:0000256" key="5">
    <source>
        <dbReference type="PROSITE-ProRule" id="PRU10007"/>
    </source>
</evidence>
<dbReference type="InterPro" id="IPR016163">
    <property type="entry name" value="Ald_DH_C"/>
</dbReference>
<comment type="similarity">
    <text evidence="1 6">Belongs to the aldehyde dehydrogenase family.</text>
</comment>
<evidence type="ECO:0000256" key="1">
    <source>
        <dbReference type="ARBA" id="ARBA00009986"/>
    </source>
</evidence>
<evidence type="ECO:0000256" key="3">
    <source>
        <dbReference type="ARBA" id="ARBA00023027"/>
    </source>
</evidence>
<feature type="domain" description="Aldehyde dehydrogenase" evidence="7">
    <location>
        <begin position="19"/>
        <end position="428"/>
    </location>
</feature>
<dbReference type="SUPFAM" id="SSF53720">
    <property type="entry name" value="ALDH-like"/>
    <property type="match status" value="1"/>
</dbReference>
<dbReference type="GO" id="GO:0004028">
    <property type="term" value="F:3-chloroallyl aldehyde dehydrogenase activity"/>
    <property type="evidence" value="ECO:0007669"/>
    <property type="project" value="TreeGrafter"/>
</dbReference>
<comment type="caution">
    <text evidence="8">The sequence shown here is derived from an EMBL/GenBank/DDBJ whole genome shotgun (WGS) entry which is preliminary data.</text>
</comment>
<dbReference type="GO" id="GO:0005737">
    <property type="term" value="C:cytoplasm"/>
    <property type="evidence" value="ECO:0007669"/>
    <property type="project" value="TreeGrafter"/>
</dbReference>
<name>A0A7K8MNV5_9CORV</name>
<dbReference type="Proteomes" id="UP000547721">
    <property type="component" value="Unassembled WGS sequence"/>
</dbReference>
<dbReference type="FunFam" id="3.40.605.10:FF:000004">
    <property type="entry name" value="Aldehyde dehydrogenase"/>
    <property type="match status" value="1"/>
</dbReference>
<dbReference type="InterPro" id="IPR016162">
    <property type="entry name" value="Ald_DH_N"/>
</dbReference>
<dbReference type="InterPro" id="IPR016161">
    <property type="entry name" value="Ald_DH/histidinol_DH"/>
</dbReference>
<dbReference type="Pfam" id="PF00171">
    <property type="entry name" value="Aldedh"/>
    <property type="match status" value="1"/>
</dbReference>
<evidence type="ECO:0000256" key="4">
    <source>
        <dbReference type="PIRSR" id="PIRSR036492-1"/>
    </source>
</evidence>
<feature type="active site" evidence="4">
    <location>
        <position position="238"/>
    </location>
</feature>
<evidence type="ECO:0000256" key="6">
    <source>
        <dbReference type="RuleBase" id="RU003345"/>
    </source>
</evidence>
<reference evidence="8 9" key="1">
    <citation type="submission" date="2019-09" db="EMBL/GenBank/DDBJ databases">
        <title>Bird 10,000 Genomes (B10K) Project - Family phase.</title>
        <authorList>
            <person name="Zhang G."/>
        </authorList>
    </citation>
    <scope>NUCLEOTIDE SEQUENCE [LARGE SCALE GENOMIC DNA]</scope>
    <source>
        <strain evidence="8">B10K-CU-031-17</strain>
        <tissue evidence="8">Muscle</tissue>
    </source>
</reference>
<gene>
    <name evidence="8" type="primary">Aldh3b1_1</name>
    <name evidence="8" type="ORF">PTILEU_R05011</name>
</gene>
<evidence type="ECO:0000313" key="9">
    <source>
        <dbReference type="Proteomes" id="UP000547721"/>
    </source>
</evidence>
<accession>A0A7K8MNV5</accession>
<dbReference type="PIRSF" id="PIRSF036492">
    <property type="entry name" value="ALDH"/>
    <property type="match status" value="1"/>
</dbReference>
<dbReference type="InterPro" id="IPR015590">
    <property type="entry name" value="Aldehyde_DH_dom"/>
</dbReference>
<protein>
    <submittedName>
        <fullName evidence="8">AL3B1 dehydrogenase</fullName>
    </submittedName>
</protein>
<dbReference type="PANTHER" id="PTHR43570:SF2">
    <property type="entry name" value="ALDEHYDE DEHYDROGENASE FAMILY 3 MEMBER B1"/>
    <property type="match status" value="1"/>
</dbReference>
<feature type="active site" evidence="4 5">
    <location>
        <position position="204"/>
    </location>
</feature>
<dbReference type="Gene3D" id="3.40.605.10">
    <property type="entry name" value="Aldehyde Dehydrogenase, Chain A, domain 1"/>
    <property type="match status" value="1"/>
</dbReference>
<dbReference type="GO" id="GO:0004029">
    <property type="term" value="F:aldehyde dehydrogenase (NAD+) activity"/>
    <property type="evidence" value="ECO:0007669"/>
    <property type="project" value="TreeGrafter"/>
</dbReference>
<organism evidence="8 9">
    <name type="scientific">Ptilorrhoa leucosticta</name>
    <dbReference type="NCBI Taxonomy" id="449384"/>
    <lineage>
        <taxon>Eukaryota</taxon>
        <taxon>Metazoa</taxon>
        <taxon>Chordata</taxon>
        <taxon>Craniata</taxon>
        <taxon>Vertebrata</taxon>
        <taxon>Euteleostomi</taxon>
        <taxon>Archelosauria</taxon>
        <taxon>Archosauria</taxon>
        <taxon>Dinosauria</taxon>
        <taxon>Saurischia</taxon>
        <taxon>Theropoda</taxon>
        <taxon>Coelurosauria</taxon>
        <taxon>Aves</taxon>
        <taxon>Neognathae</taxon>
        <taxon>Neoaves</taxon>
        <taxon>Telluraves</taxon>
        <taxon>Australaves</taxon>
        <taxon>Passeriformes</taxon>
        <taxon>Corvoidea</taxon>
        <taxon>Cinclosomatidae</taxon>
        <taxon>Ptilorrhoa</taxon>
    </lineage>
</organism>
<sequence>NPFAGLVSHLRASWLSGKTRPMEYRIAQLEALGHFLDDKKQQILEATASDLGKPPFEAELSEILLCKNEGGETLNNLSYWMKDEQAMQLDSAWGGKDPYGVVLIIAPWNYPIQLFLVPLIGAIAAGNCVVIKPSEVSKKTERLVAEALPIYLDKGGGAVVTGGVQETTRLLENKGGYIFFTGTSPVGRIVMTAAAGGVTPVTLELGGKNPCYVSGGGDVTNVARRVVWGRFFNAGGTCIAPDYLLCTVEMQEKLLPALHKAIDGFYGPNPQEWGGFGRIVSDKQFQRVQRLLGGGRVAIGGQTNEAERYIAPTVLVDVQPSDPIMQEEIFGPILPIVIIANMDEAIDFINSQERPLAVYAFSSDDKTHVPPSCPGGVVNQVLKRTSSGGFCGNDTLMHVTLTSLPFGGIGNSGLGMHHGKFSFDTFSHRRGCLKRGMGREPLNGPRYPPYSQQKFGVIRATSKVTRKNDCTLL</sequence>
<evidence type="ECO:0000259" key="7">
    <source>
        <dbReference type="Pfam" id="PF00171"/>
    </source>
</evidence>
<keyword evidence="3" id="KW-0520">NAD</keyword>
<dbReference type="PROSITE" id="PS00687">
    <property type="entry name" value="ALDEHYDE_DEHYDR_GLU"/>
    <property type="match status" value="1"/>
</dbReference>
<keyword evidence="9" id="KW-1185">Reference proteome</keyword>
<evidence type="ECO:0000313" key="8">
    <source>
        <dbReference type="EMBL" id="NXE42912.1"/>
    </source>
</evidence>
<dbReference type="GO" id="GO:0006081">
    <property type="term" value="P:aldehyde metabolic process"/>
    <property type="evidence" value="ECO:0007669"/>
    <property type="project" value="InterPro"/>
</dbReference>
<dbReference type="EMBL" id="VWYY01002008">
    <property type="protein sequence ID" value="NXE42912.1"/>
    <property type="molecule type" value="Genomic_DNA"/>
</dbReference>
<dbReference type="Gene3D" id="3.40.309.10">
    <property type="entry name" value="Aldehyde Dehydrogenase, Chain A, domain 2"/>
    <property type="match status" value="1"/>
</dbReference>
<dbReference type="AlphaFoldDB" id="A0A7K8MNV5"/>
<dbReference type="PANTHER" id="PTHR43570">
    <property type="entry name" value="ALDEHYDE DEHYDROGENASE"/>
    <property type="match status" value="1"/>
</dbReference>
<dbReference type="FunFam" id="3.40.309.10:FF:000003">
    <property type="entry name" value="Aldehyde dehydrogenase"/>
    <property type="match status" value="1"/>
</dbReference>
<evidence type="ECO:0000256" key="2">
    <source>
        <dbReference type="ARBA" id="ARBA00023002"/>
    </source>
</evidence>
<feature type="non-terminal residue" evidence="8">
    <location>
        <position position="473"/>
    </location>
</feature>
<dbReference type="InterPro" id="IPR012394">
    <property type="entry name" value="Aldehyde_DH_NAD(P)"/>
</dbReference>